<evidence type="ECO:0000313" key="2">
    <source>
        <dbReference type="Proteomes" id="UP001596505"/>
    </source>
</evidence>
<dbReference type="EMBL" id="JBHTCO010000004">
    <property type="protein sequence ID" value="MFC7392433.1"/>
    <property type="molecule type" value="Genomic_DNA"/>
</dbReference>
<organism evidence="1 2">
    <name type="scientific">Scopulibacillus cellulosilyticus</name>
    <dbReference type="NCBI Taxonomy" id="2665665"/>
    <lineage>
        <taxon>Bacteria</taxon>
        <taxon>Bacillati</taxon>
        <taxon>Bacillota</taxon>
        <taxon>Bacilli</taxon>
        <taxon>Bacillales</taxon>
        <taxon>Sporolactobacillaceae</taxon>
        <taxon>Scopulibacillus</taxon>
    </lineage>
</organism>
<dbReference type="InterPro" id="IPR025613">
    <property type="entry name" value="YlbE"/>
</dbReference>
<proteinExistence type="predicted"/>
<reference evidence="2" key="1">
    <citation type="journal article" date="2019" name="Int. J. Syst. Evol. Microbiol.">
        <title>The Global Catalogue of Microorganisms (GCM) 10K type strain sequencing project: providing services to taxonomists for standard genome sequencing and annotation.</title>
        <authorList>
            <consortium name="The Broad Institute Genomics Platform"/>
            <consortium name="The Broad Institute Genome Sequencing Center for Infectious Disease"/>
            <person name="Wu L."/>
            <person name="Ma J."/>
        </authorList>
    </citation>
    <scope>NUCLEOTIDE SEQUENCE [LARGE SCALE GENOMIC DNA]</scope>
    <source>
        <strain evidence="2">CGMCC 1.16305</strain>
    </source>
</reference>
<dbReference type="Proteomes" id="UP001596505">
    <property type="component" value="Unassembled WGS sequence"/>
</dbReference>
<keyword evidence="2" id="KW-1185">Reference proteome</keyword>
<name>A0ABW2PSQ8_9BACL</name>
<accession>A0ABW2PSQ8</accession>
<comment type="caution">
    <text evidence="1">The sequence shown here is derived from an EMBL/GenBank/DDBJ whole genome shotgun (WGS) entry which is preliminary data.</text>
</comment>
<evidence type="ECO:0000313" key="1">
    <source>
        <dbReference type="EMBL" id="MFC7392433.1"/>
    </source>
</evidence>
<sequence>MRKEIQYYLDQNPELKYFIRMHPDWYRRLGRFPGDVSHLKQEADEYYGRTLNKKIERFSEQLNLISMFMEMANTMGNQNSEDNKEVSEETQG</sequence>
<dbReference type="Pfam" id="PF14003">
    <property type="entry name" value="YlbE"/>
    <property type="match status" value="1"/>
</dbReference>
<protein>
    <submittedName>
        <fullName evidence="1">YlbE-like family protein</fullName>
    </submittedName>
</protein>
<dbReference type="RefSeq" id="WP_380964542.1">
    <property type="nucleotide sequence ID" value="NZ_JBHTCO010000004.1"/>
</dbReference>
<gene>
    <name evidence="1" type="ORF">ACFQRG_05500</name>
</gene>